<feature type="region of interest" description="Disordered" evidence="4">
    <location>
        <begin position="69"/>
        <end position="123"/>
    </location>
</feature>
<keyword evidence="5" id="KW-0675">Receptor</keyword>
<evidence type="ECO:0000256" key="3">
    <source>
        <dbReference type="ARBA" id="ARBA00023237"/>
    </source>
</evidence>
<evidence type="ECO:0000256" key="4">
    <source>
        <dbReference type="SAM" id="MobiDB-lite"/>
    </source>
</evidence>
<gene>
    <name evidence="5" type="primary">fpvA_1</name>
    <name evidence="5" type="ORF">PCA20602_01982</name>
</gene>
<comment type="caution">
    <text evidence="5">The sequence shown here is derived from an EMBL/GenBank/DDBJ whole genome shotgun (WGS) entry which is preliminary data.</text>
</comment>
<dbReference type="Proteomes" id="UP000366065">
    <property type="component" value="Unassembled WGS sequence"/>
</dbReference>
<keyword evidence="3" id="KW-0998">Cell outer membrane</keyword>
<keyword evidence="6" id="KW-1185">Reference proteome</keyword>
<keyword evidence="2" id="KW-0472">Membrane</keyword>
<evidence type="ECO:0000313" key="5">
    <source>
        <dbReference type="EMBL" id="VVD97848.1"/>
    </source>
</evidence>
<evidence type="ECO:0000256" key="2">
    <source>
        <dbReference type="ARBA" id="ARBA00023136"/>
    </source>
</evidence>
<feature type="compositionally biased region" description="Pro residues" evidence="4">
    <location>
        <begin position="113"/>
        <end position="123"/>
    </location>
</feature>
<evidence type="ECO:0000256" key="1">
    <source>
        <dbReference type="ARBA" id="ARBA00004442"/>
    </source>
</evidence>
<comment type="subcellular location">
    <subcellularLocation>
        <location evidence="1">Cell outer membrane</location>
    </subcellularLocation>
</comment>
<accession>A0ABY6VWN2</accession>
<protein>
    <submittedName>
        <fullName evidence="5">Ferripyoverdine receptor</fullName>
    </submittedName>
</protein>
<evidence type="ECO:0000313" key="6">
    <source>
        <dbReference type="Proteomes" id="UP000366065"/>
    </source>
</evidence>
<name>A0ABY6VWN2_9BURK</name>
<organism evidence="5 6">
    <name type="scientific">Pandoraea capi</name>
    <dbReference type="NCBI Taxonomy" id="2508286"/>
    <lineage>
        <taxon>Bacteria</taxon>
        <taxon>Pseudomonadati</taxon>
        <taxon>Pseudomonadota</taxon>
        <taxon>Betaproteobacteria</taxon>
        <taxon>Burkholderiales</taxon>
        <taxon>Burkholderiaceae</taxon>
        <taxon>Pandoraea</taxon>
    </lineage>
</organism>
<proteinExistence type="predicted"/>
<reference evidence="5 6" key="1">
    <citation type="submission" date="2019-08" db="EMBL/GenBank/DDBJ databases">
        <authorList>
            <person name="Peeters C."/>
        </authorList>
    </citation>
    <scope>NUCLEOTIDE SEQUENCE [LARGE SCALE GENOMIC DNA]</scope>
    <source>
        <strain evidence="5 6">LMG 20602</strain>
    </source>
</reference>
<sequence>MSPPIALDISTPLTPSGNIRTRIVAVGQDARSFLDHDKLRRQSLYGVIDAVLTRDTTVSLGYQFSHASPKGMPWGGQPMHGDAELQDVTGPAPTDATGGLSAPGYLNSMPHAPVRPPPVRSGA</sequence>
<dbReference type="SUPFAM" id="SSF56935">
    <property type="entry name" value="Porins"/>
    <property type="match status" value="1"/>
</dbReference>
<dbReference type="InterPro" id="IPR036942">
    <property type="entry name" value="Beta-barrel_TonB_sf"/>
</dbReference>
<dbReference type="Gene3D" id="2.40.170.20">
    <property type="entry name" value="TonB-dependent receptor, beta-barrel domain"/>
    <property type="match status" value="1"/>
</dbReference>
<dbReference type="RefSeq" id="WP_150721031.1">
    <property type="nucleotide sequence ID" value="NZ_CABPRV010000003.1"/>
</dbReference>
<dbReference type="EMBL" id="CABPRV010000003">
    <property type="protein sequence ID" value="VVD97848.1"/>
    <property type="molecule type" value="Genomic_DNA"/>
</dbReference>